<dbReference type="PROSITE" id="PS51910">
    <property type="entry name" value="GH18_2"/>
    <property type="match status" value="1"/>
</dbReference>
<dbReference type="GO" id="GO:0005975">
    <property type="term" value="P:carbohydrate metabolic process"/>
    <property type="evidence" value="ECO:0007669"/>
    <property type="project" value="InterPro"/>
</dbReference>
<evidence type="ECO:0000256" key="6">
    <source>
        <dbReference type="RuleBase" id="RU000489"/>
    </source>
</evidence>
<dbReference type="OrthoDB" id="315328at2"/>
<dbReference type="InterPro" id="IPR050542">
    <property type="entry name" value="Glycosyl_Hydrlase18_Chitinase"/>
</dbReference>
<keyword evidence="8" id="KW-0732">Signal</keyword>
<feature type="chain" id="PRO_5022037402" description="chitinase" evidence="8">
    <location>
        <begin position="23"/>
        <end position="669"/>
    </location>
</feature>
<dbReference type="Proteomes" id="UP000319732">
    <property type="component" value="Unassembled WGS sequence"/>
</dbReference>
<dbReference type="SMART" id="SM00089">
    <property type="entry name" value="PKD"/>
    <property type="match status" value="2"/>
</dbReference>
<dbReference type="InterPro" id="IPR017853">
    <property type="entry name" value="GH"/>
</dbReference>
<dbReference type="SUPFAM" id="SSF51445">
    <property type="entry name" value="(Trans)glycosidases"/>
    <property type="match status" value="1"/>
</dbReference>
<dbReference type="SMART" id="SM00495">
    <property type="entry name" value="ChtBD3"/>
    <property type="match status" value="2"/>
</dbReference>
<sequence>MKQLIKVAALATLGLQAMPGAAVVCDGLDTWSSSATYLGGHEVQHNNNAYRANWWTRNHNPETHSNPHQEWSLLGACDGSGGGNNQAPGANANGPYSGQVGTAITFSSAGSSDPDGTITGYSWNFGDGNTSSAGSPSHTYSNAGTYTVTLTVTDNDGASATASTAATITGDGGGSGGNCGGLPTYVAGTAYTTGQRVANVVDASGDTVEFICNIAGWCSSPAAWAYEPGNGRHWQDAWSEVGRCDGGGGSNKAPLANANGPYSGTAGSAIAFSSAGSSDPDGTIAGYRWSFGDGNTSAAADPSHSYANDGTYTVTLTVTDDDGASTTDSTIATIGGGGPGPGPLPRRLLVGYWHNFINESGVYIPMAEVSRDWDIVSVAFAENDRFGQPGALAFAPAEESVASFRAGVQALQARGQKVLISIGGANAHIQLNSIAERDNFIRSLGDIIADYGFDGLDIDLEGGSLNMTAGDTVTNPRTPAIINLIDATRAIKARFGAGFVLTMAPETAYVQGGYANFAGIWGAYLPLIHALRNDLTVLHVQHYNTGSITGTDDNEHQRSTVNFHVALSDMLITGFAAGRDPNNFFPGLRADQVAIGLPASAGAAGSGQTSAADVHRALDCLIRLANCGSYRPAQAHPNFRGLMTWSINWDVFSGGAFSTPHRDYLDRNP</sequence>
<dbReference type="InterPro" id="IPR013783">
    <property type="entry name" value="Ig-like_fold"/>
</dbReference>
<feature type="domain" description="PKD" evidence="9">
    <location>
        <begin position="253"/>
        <end position="331"/>
    </location>
</feature>
<dbReference type="Pfam" id="PF00704">
    <property type="entry name" value="Glyco_hydro_18"/>
    <property type="match status" value="1"/>
</dbReference>
<dbReference type="CDD" id="cd02871">
    <property type="entry name" value="GH18_chitinase_D-like"/>
    <property type="match status" value="1"/>
</dbReference>
<dbReference type="EC" id="3.2.1.14" evidence="2"/>
<dbReference type="AlphaFoldDB" id="A0A545SRR4"/>
<feature type="compositionally biased region" description="Low complexity" evidence="7">
    <location>
        <begin position="85"/>
        <end position="94"/>
    </location>
</feature>
<keyword evidence="3 6" id="KW-0378">Hydrolase</keyword>
<feature type="domain" description="PKD" evidence="9">
    <location>
        <begin position="87"/>
        <end position="175"/>
    </location>
</feature>
<dbReference type="Gene3D" id="3.20.20.80">
    <property type="entry name" value="Glycosidases"/>
    <property type="match status" value="1"/>
</dbReference>
<keyword evidence="5 6" id="KW-0326">Glycosidase</keyword>
<dbReference type="InterPro" id="IPR022409">
    <property type="entry name" value="PKD/Chitinase_dom"/>
</dbReference>
<feature type="domain" description="GH18" evidence="10">
    <location>
        <begin position="347"/>
        <end position="668"/>
    </location>
</feature>
<dbReference type="PANTHER" id="PTHR45708">
    <property type="entry name" value="ENDOCHITINASE"/>
    <property type="match status" value="1"/>
</dbReference>
<evidence type="ECO:0000256" key="3">
    <source>
        <dbReference type="ARBA" id="ARBA00022801"/>
    </source>
</evidence>
<evidence type="ECO:0000256" key="2">
    <source>
        <dbReference type="ARBA" id="ARBA00012729"/>
    </source>
</evidence>
<dbReference type="Gene3D" id="2.10.10.20">
    <property type="entry name" value="Carbohydrate-binding module superfamily 5/12"/>
    <property type="match status" value="1"/>
</dbReference>
<dbReference type="Pfam" id="PF02839">
    <property type="entry name" value="CBM_5_12"/>
    <property type="match status" value="1"/>
</dbReference>
<evidence type="ECO:0000256" key="4">
    <source>
        <dbReference type="ARBA" id="ARBA00023277"/>
    </source>
</evidence>
<dbReference type="SUPFAM" id="SSF49299">
    <property type="entry name" value="PKD domain"/>
    <property type="match status" value="2"/>
</dbReference>
<gene>
    <name evidence="11" type="ORF">FKG94_25195</name>
</gene>
<dbReference type="InterPro" id="IPR036573">
    <property type="entry name" value="CBM_sf_5/12"/>
</dbReference>
<evidence type="ECO:0000256" key="5">
    <source>
        <dbReference type="ARBA" id="ARBA00023295"/>
    </source>
</evidence>
<reference evidence="11 12" key="1">
    <citation type="submission" date="2019-06" db="EMBL/GenBank/DDBJ databases">
        <title>Whole genome sequence for Cellvibrionaceae sp. R142.</title>
        <authorList>
            <person name="Wang G."/>
        </authorList>
    </citation>
    <scope>NUCLEOTIDE SEQUENCE [LARGE SCALE GENOMIC DNA]</scope>
    <source>
        <strain evidence="11 12">R142</strain>
    </source>
</reference>
<evidence type="ECO:0000256" key="1">
    <source>
        <dbReference type="ARBA" id="ARBA00009121"/>
    </source>
</evidence>
<dbReference type="EMBL" id="VHSG01000034">
    <property type="protein sequence ID" value="TQV67670.1"/>
    <property type="molecule type" value="Genomic_DNA"/>
</dbReference>
<dbReference type="CDD" id="cd00146">
    <property type="entry name" value="PKD"/>
    <property type="match status" value="2"/>
</dbReference>
<dbReference type="InterPro" id="IPR011583">
    <property type="entry name" value="Chitinase_II/V-like_cat"/>
</dbReference>
<dbReference type="GO" id="GO:0008843">
    <property type="term" value="F:endochitinase activity"/>
    <property type="evidence" value="ECO:0007669"/>
    <property type="project" value="UniProtKB-EC"/>
</dbReference>
<evidence type="ECO:0000313" key="12">
    <source>
        <dbReference type="Proteomes" id="UP000319732"/>
    </source>
</evidence>
<comment type="caution">
    <text evidence="11">The sequence shown here is derived from an EMBL/GenBank/DDBJ whole genome shotgun (WGS) entry which is preliminary data.</text>
</comment>
<organism evidence="11 12">
    <name type="scientific">Exilibacterium tricleocarpae</name>
    <dbReference type="NCBI Taxonomy" id="2591008"/>
    <lineage>
        <taxon>Bacteria</taxon>
        <taxon>Pseudomonadati</taxon>
        <taxon>Pseudomonadota</taxon>
        <taxon>Gammaproteobacteria</taxon>
        <taxon>Cellvibrionales</taxon>
        <taxon>Cellvibrionaceae</taxon>
        <taxon>Exilibacterium</taxon>
    </lineage>
</organism>
<proteinExistence type="inferred from homology"/>
<evidence type="ECO:0000256" key="7">
    <source>
        <dbReference type="SAM" id="MobiDB-lite"/>
    </source>
</evidence>
<evidence type="ECO:0000259" key="10">
    <source>
        <dbReference type="PROSITE" id="PS51910"/>
    </source>
</evidence>
<dbReference type="InterPro" id="IPR000601">
    <property type="entry name" value="PKD_dom"/>
</dbReference>
<keyword evidence="4" id="KW-0119">Carbohydrate metabolism</keyword>
<dbReference type="GO" id="GO:0030246">
    <property type="term" value="F:carbohydrate binding"/>
    <property type="evidence" value="ECO:0007669"/>
    <property type="project" value="InterPro"/>
</dbReference>
<dbReference type="CDD" id="cd12215">
    <property type="entry name" value="ChiC_BD"/>
    <property type="match status" value="1"/>
</dbReference>
<dbReference type="PANTHER" id="PTHR45708:SF49">
    <property type="entry name" value="ENDOCHITINASE"/>
    <property type="match status" value="1"/>
</dbReference>
<feature type="region of interest" description="Disordered" evidence="7">
    <location>
        <begin position="76"/>
        <end position="96"/>
    </location>
</feature>
<dbReference type="InterPro" id="IPR001223">
    <property type="entry name" value="Glyco_hydro18_cat"/>
</dbReference>
<dbReference type="GO" id="GO:0005576">
    <property type="term" value="C:extracellular region"/>
    <property type="evidence" value="ECO:0007669"/>
    <property type="project" value="InterPro"/>
</dbReference>
<dbReference type="SMART" id="SM00636">
    <property type="entry name" value="Glyco_18"/>
    <property type="match status" value="1"/>
</dbReference>
<dbReference type="GO" id="GO:0008061">
    <property type="term" value="F:chitin binding"/>
    <property type="evidence" value="ECO:0007669"/>
    <property type="project" value="InterPro"/>
</dbReference>
<evidence type="ECO:0000256" key="8">
    <source>
        <dbReference type="SAM" id="SignalP"/>
    </source>
</evidence>
<dbReference type="InterPro" id="IPR003610">
    <property type="entry name" value="CBM5/12"/>
</dbReference>
<dbReference type="RefSeq" id="WP_142929726.1">
    <property type="nucleotide sequence ID" value="NZ_ML660110.1"/>
</dbReference>
<dbReference type="SUPFAM" id="SSF51055">
    <property type="entry name" value="Carbohydrate binding domain"/>
    <property type="match status" value="1"/>
</dbReference>
<dbReference type="Pfam" id="PF18911">
    <property type="entry name" value="PKD_4"/>
    <property type="match status" value="2"/>
</dbReference>
<dbReference type="PROSITE" id="PS50093">
    <property type="entry name" value="PKD"/>
    <property type="match status" value="2"/>
</dbReference>
<feature type="signal peptide" evidence="8">
    <location>
        <begin position="1"/>
        <end position="22"/>
    </location>
</feature>
<evidence type="ECO:0000313" key="11">
    <source>
        <dbReference type="EMBL" id="TQV67670.1"/>
    </source>
</evidence>
<dbReference type="Gene3D" id="2.60.40.10">
    <property type="entry name" value="Immunoglobulins"/>
    <property type="match status" value="2"/>
</dbReference>
<evidence type="ECO:0000259" key="9">
    <source>
        <dbReference type="PROSITE" id="PS50093"/>
    </source>
</evidence>
<name>A0A545SRR4_9GAMM</name>
<accession>A0A545SRR4</accession>
<dbReference type="PROSITE" id="PS01095">
    <property type="entry name" value="GH18_1"/>
    <property type="match status" value="1"/>
</dbReference>
<keyword evidence="12" id="KW-1185">Reference proteome</keyword>
<dbReference type="InterPro" id="IPR001579">
    <property type="entry name" value="Glyco_hydro_18_chit_AS"/>
</dbReference>
<protein>
    <recommendedName>
        <fullName evidence="2">chitinase</fullName>
        <ecNumber evidence="2">3.2.1.14</ecNumber>
    </recommendedName>
</protein>
<comment type="similarity">
    <text evidence="1">Belongs to the glycosyl hydrolase 18 family. Chitinase class II subfamily.</text>
</comment>
<dbReference type="InterPro" id="IPR035986">
    <property type="entry name" value="PKD_dom_sf"/>
</dbReference>